<dbReference type="RefSeq" id="WP_131899868.1">
    <property type="nucleotide sequence ID" value="NZ_SMKU01000227.1"/>
</dbReference>
<dbReference type="AlphaFoldDB" id="A0A4R5AQY1"/>
<feature type="region of interest" description="Disordered" evidence="1">
    <location>
        <begin position="1"/>
        <end position="35"/>
    </location>
</feature>
<dbReference type="EMBL" id="SMKU01000227">
    <property type="protein sequence ID" value="TDD75103.1"/>
    <property type="molecule type" value="Genomic_DNA"/>
</dbReference>
<dbReference type="Proteomes" id="UP000294513">
    <property type="component" value="Unassembled WGS sequence"/>
</dbReference>
<evidence type="ECO:0000313" key="3">
    <source>
        <dbReference type="Proteomes" id="UP000294513"/>
    </source>
</evidence>
<organism evidence="2 3">
    <name type="scientific">Actinomadura rubrisoli</name>
    <dbReference type="NCBI Taxonomy" id="2530368"/>
    <lineage>
        <taxon>Bacteria</taxon>
        <taxon>Bacillati</taxon>
        <taxon>Actinomycetota</taxon>
        <taxon>Actinomycetes</taxon>
        <taxon>Streptosporangiales</taxon>
        <taxon>Thermomonosporaceae</taxon>
        <taxon>Actinomadura</taxon>
    </lineage>
</organism>
<feature type="compositionally biased region" description="Gly residues" evidence="1">
    <location>
        <begin position="89"/>
        <end position="103"/>
    </location>
</feature>
<feature type="region of interest" description="Disordered" evidence="1">
    <location>
        <begin position="82"/>
        <end position="103"/>
    </location>
</feature>
<accession>A0A4R5AQY1</accession>
<comment type="caution">
    <text evidence="2">The sequence shown here is derived from an EMBL/GenBank/DDBJ whole genome shotgun (WGS) entry which is preliminary data.</text>
</comment>
<name>A0A4R5AQY1_9ACTN</name>
<feature type="compositionally biased region" description="Low complexity" evidence="1">
    <location>
        <begin position="16"/>
        <end position="30"/>
    </location>
</feature>
<sequence length="103" mass="10017">MTATSAAEAAGGGARSGSSTSACTTASDAGNSHIGRSFALTPEPVVLGLGDLVHIVGEGLQRDQGDDLQDLHLAHPAARAAVSSAGSGELLGEGHGGGLLRDT</sequence>
<evidence type="ECO:0000313" key="2">
    <source>
        <dbReference type="EMBL" id="TDD75103.1"/>
    </source>
</evidence>
<evidence type="ECO:0000256" key="1">
    <source>
        <dbReference type="SAM" id="MobiDB-lite"/>
    </source>
</evidence>
<proteinExistence type="predicted"/>
<gene>
    <name evidence="2" type="ORF">E1298_31860</name>
</gene>
<protein>
    <submittedName>
        <fullName evidence="2">Uncharacterized protein</fullName>
    </submittedName>
</protein>
<reference evidence="2 3" key="1">
    <citation type="submission" date="2019-03" db="EMBL/GenBank/DDBJ databases">
        <title>Draft genome sequences of novel Actinobacteria.</title>
        <authorList>
            <person name="Sahin N."/>
            <person name="Ay H."/>
            <person name="Saygin H."/>
        </authorList>
    </citation>
    <scope>NUCLEOTIDE SEQUENCE [LARGE SCALE GENOMIC DNA]</scope>
    <source>
        <strain evidence="2 3">H3C3</strain>
    </source>
</reference>
<keyword evidence="3" id="KW-1185">Reference proteome</keyword>